<keyword evidence="2" id="KW-1133">Transmembrane helix</keyword>
<sequence>MSNDDGREPEDSPGADEHDAADAEQKRRRLFYARLVVAGVGLTFLIVGFVQFVTK</sequence>
<feature type="transmembrane region" description="Helical" evidence="2">
    <location>
        <begin position="31"/>
        <end position="53"/>
    </location>
</feature>
<evidence type="ECO:0000313" key="4">
    <source>
        <dbReference type="Proteomes" id="UP000776164"/>
    </source>
</evidence>
<keyword evidence="2" id="KW-0812">Transmembrane</keyword>
<reference evidence="3 4" key="1">
    <citation type="submission" date="2021-01" db="EMBL/GenBank/DDBJ databases">
        <title>Sequencing the genomes of 1000 actinobacteria strains.</title>
        <authorList>
            <person name="Klenk H.-P."/>
        </authorList>
    </citation>
    <scope>NUCLEOTIDE SEQUENCE [LARGE SCALE GENOMIC DNA]</scope>
    <source>
        <strain evidence="3 4">DSM 13057</strain>
    </source>
</reference>
<evidence type="ECO:0000256" key="2">
    <source>
        <dbReference type="SAM" id="Phobius"/>
    </source>
</evidence>
<keyword evidence="4" id="KW-1185">Reference proteome</keyword>
<dbReference type="EMBL" id="JAFBBU010000001">
    <property type="protein sequence ID" value="MBM7471148.1"/>
    <property type="molecule type" value="Genomic_DNA"/>
</dbReference>
<organism evidence="3 4">
    <name type="scientific">Subtercola frigoramans</name>
    <dbReference type="NCBI Taxonomy" id="120298"/>
    <lineage>
        <taxon>Bacteria</taxon>
        <taxon>Bacillati</taxon>
        <taxon>Actinomycetota</taxon>
        <taxon>Actinomycetes</taxon>
        <taxon>Micrococcales</taxon>
        <taxon>Microbacteriaceae</taxon>
        <taxon>Subtercola</taxon>
    </lineage>
</organism>
<dbReference type="Proteomes" id="UP000776164">
    <property type="component" value="Unassembled WGS sequence"/>
</dbReference>
<protein>
    <submittedName>
        <fullName evidence="3">Uncharacterized protein</fullName>
    </submittedName>
</protein>
<name>A0ABS2L226_9MICO</name>
<feature type="region of interest" description="Disordered" evidence="1">
    <location>
        <begin position="1"/>
        <end position="22"/>
    </location>
</feature>
<comment type="caution">
    <text evidence="3">The sequence shown here is derived from an EMBL/GenBank/DDBJ whole genome shotgun (WGS) entry which is preliminary data.</text>
</comment>
<proteinExistence type="predicted"/>
<accession>A0ABS2L226</accession>
<evidence type="ECO:0000256" key="1">
    <source>
        <dbReference type="SAM" id="MobiDB-lite"/>
    </source>
</evidence>
<evidence type="ECO:0000313" key="3">
    <source>
        <dbReference type="EMBL" id="MBM7471148.1"/>
    </source>
</evidence>
<dbReference type="RefSeq" id="WP_205106944.1">
    <property type="nucleotide sequence ID" value="NZ_BAAAHT010000017.1"/>
</dbReference>
<gene>
    <name evidence="3" type="ORF">JOE66_000782</name>
</gene>
<keyword evidence="2" id="KW-0472">Membrane</keyword>